<comment type="caution">
    <text evidence="3">The sequence shown here is derived from an EMBL/GenBank/DDBJ whole genome shotgun (WGS) entry which is preliminary data.</text>
</comment>
<organism evidence="3 4">
    <name type="scientific">Marinoscillum furvescens DSM 4134</name>
    <dbReference type="NCBI Taxonomy" id="1122208"/>
    <lineage>
        <taxon>Bacteria</taxon>
        <taxon>Pseudomonadati</taxon>
        <taxon>Bacteroidota</taxon>
        <taxon>Cytophagia</taxon>
        <taxon>Cytophagales</taxon>
        <taxon>Reichenbachiellaceae</taxon>
        <taxon>Marinoscillum</taxon>
    </lineage>
</organism>
<name>A0A3D9L3A2_MARFU</name>
<evidence type="ECO:0000256" key="1">
    <source>
        <dbReference type="ARBA" id="ARBA00010574"/>
    </source>
</evidence>
<evidence type="ECO:0000313" key="3">
    <source>
        <dbReference type="EMBL" id="RED99523.1"/>
    </source>
</evidence>
<dbReference type="GO" id="GO:0042256">
    <property type="term" value="P:cytosolic ribosome assembly"/>
    <property type="evidence" value="ECO:0007669"/>
    <property type="project" value="UniProtKB-UniRule"/>
</dbReference>
<keyword evidence="2" id="KW-0678">Repressor</keyword>
<dbReference type="Pfam" id="PF02410">
    <property type="entry name" value="RsfS"/>
    <property type="match status" value="1"/>
</dbReference>
<dbReference type="SUPFAM" id="SSF81301">
    <property type="entry name" value="Nucleotidyltransferase"/>
    <property type="match status" value="1"/>
</dbReference>
<dbReference type="GO" id="GO:0005737">
    <property type="term" value="C:cytoplasm"/>
    <property type="evidence" value="ECO:0007669"/>
    <property type="project" value="UniProtKB-SubCell"/>
</dbReference>
<comment type="subcellular location">
    <subcellularLocation>
        <location evidence="2">Cytoplasm</location>
    </subcellularLocation>
</comment>
<dbReference type="AlphaFoldDB" id="A0A3D9L3A2"/>
<dbReference type="PANTHER" id="PTHR21043">
    <property type="entry name" value="IOJAP SUPERFAMILY ORTHOLOG"/>
    <property type="match status" value="1"/>
</dbReference>
<dbReference type="NCBIfam" id="TIGR00090">
    <property type="entry name" value="rsfS_iojap_ybeB"/>
    <property type="match status" value="1"/>
</dbReference>
<evidence type="ECO:0000313" key="4">
    <source>
        <dbReference type="Proteomes" id="UP000256779"/>
    </source>
</evidence>
<comment type="similarity">
    <text evidence="1 2">Belongs to the Iojap/RsfS family.</text>
</comment>
<evidence type="ECO:0000256" key="2">
    <source>
        <dbReference type="HAMAP-Rule" id="MF_01477"/>
    </source>
</evidence>
<protein>
    <recommendedName>
        <fullName evidence="2">Ribosomal silencing factor RsfS</fullName>
    </recommendedName>
</protein>
<keyword evidence="2" id="KW-0963">Cytoplasm</keyword>
<comment type="function">
    <text evidence="2">Functions as a ribosomal silencing factor. Interacts with ribosomal protein uL14 (rplN), blocking formation of intersubunit bridge B8. Prevents association of the 30S and 50S ribosomal subunits and the formation of functional ribosomes, thus repressing translation.</text>
</comment>
<dbReference type="RefSeq" id="WP_115868053.1">
    <property type="nucleotide sequence ID" value="NZ_QREG01000008.1"/>
</dbReference>
<proteinExistence type="inferred from homology"/>
<dbReference type="PANTHER" id="PTHR21043:SF0">
    <property type="entry name" value="MITOCHONDRIAL ASSEMBLY OF RIBOSOMAL LARGE SUBUNIT PROTEIN 1"/>
    <property type="match status" value="1"/>
</dbReference>
<dbReference type="Proteomes" id="UP000256779">
    <property type="component" value="Unassembled WGS sequence"/>
</dbReference>
<comment type="subunit">
    <text evidence="2">Interacts with ribosomal protein uL14 (rplN).</text>
</comment>
<dbReference type="InterPro" id="IPR004394">
    <property type="entry name" value="Iojap/RsfS/C7orf30"/>
</dbReference>
<keyword evidence="2" id="KW-0810">Translation regulation</keyword>
<dbReference type="InterPro" id="IPR043519">
    <property type="entry name" value="NT_sf"/>
</dbReference>
<dbReference type="GO" id="GO:0043023">
    <property type="term" value="F:ribosomal large subunit binding"/>
    <property type="evidence" value="ECO:0007669"/>
    <property type="project" value="TreeGrafter"/>
</dbReference>
<keyword evidence="4" id="KW-1185">Reference proteome</keyword>
<dbReference type="Gene3D" id="3.30.460.10">
    <property type="entry name" value="Beta Polymerase, domain 2"/>
    <property type="match status" value="1"/>
</dbReference>
<reference evidence="3 4" key="1">
    <citation type="submission" date="2018-07" db="EMBL/GenBank/DDBJ databases">
        <title>Genomic Encyclopedia of Type Strains, Phase IV (KMG-IV): sequencing the most valuable type-strain genomes for metagenomic binning, comparative biology and taxonomic classification.</title>
        <authorList>
            <person name="Goeker M."/>
        </authorList>
    </citation>
    <scope>NUCLEOTIDE SEQUENCE [LARGE SCALE GENOMIC DNA]</scope>
    <source>
        <strain evidence="3 4">DSM 4134</strain>
    </source>
</reference>
<accession>A0A3D9L3A2</accession>
<dbReference type="HAMAP" id="MF_01477">
    <property type="entry name" value="Iojap_RsfS"/>
    <property type="match status" value="1"/>
</dbReference>
<dbReference type="GO" id="GO:0090071">
    <property type="term" value="P:negative regulation of ribosome biogenesis"/>
    <property type="evidence" value="ECO:0007669"/>
    <property type="project" value="UniProtKB-UniRule"/>
</dbReference>
<dbReference type="OrthoDB" id="9793681at2"/>
<gene>
    <name evidence="2" type="primary">rsfS</name>
    <name evidence="3" type="ORF">C7460_108143</name>
</gene>
<dbReference type="GO" id="GO:0017148">
    <property type="term" value="P:negative regulation of translation"/>
    <property type="evidence" value="ECO:0007669"/>
    <property type="project" value="UniProtKB-UniRule"/>
</dbReference>
<sequence length="126" mass="14484">MQQVAKEAINSKKLSELVVQGMLEKKASDVVVMDLREVKNAIADFFVLCSGNSDTQIDAISDSIEEQVHKHSQQNPWRREGKENNEWIIIDYVDVVAHVFNKDKRAFYALEELWGDAKITRFDSEN</sequence>
<dbReference type="EMBL" id="QREG01000008">
    <property type="protein sequence ID" value="RED99523.1"/>
    <property type="molecule type" value="Genomic_DNA"/>
</dbReference>